<organism evidence="1">
    <name type="scientific">Anguilla anguilla</name>
    <name type="common">European freshwater eel</name>
    <name type="synonym">Muraena anguilla</name>
    <dbReference type="NCBI Taxonomy" id="7936"/>
    <lineage>
        <taxon>Eukaryota</taxon>
        <taxon>Metazoa</taxon>
        <taxon>Chordata</taxon>
        <taxon>Craniata</taxon>
        <taxon>Vertebrata</taxon>
        <taxon>Euteleostomi</taxon>
        <taxon>Actinopterygii</taxon>
        <taxon>Neopterygii</taxon>
        <taxon>Teleostei</taxon>
        <taxon>Anguilliformes</taxon>
        <taxon>Anguillidae</taxon>
        <taxon>Anguilla</taxon>
    </lineage>
</organism>
<reference evidence="1" key="1">
    <citation type="submission" date="2014-11" db="EMBL/GenBank/DDBJ databases">
        <authorList>
            <person name="Amaro Gonzalez C."/>
        </authorList>
    </citation>
    <scope>NUCLEOTIDE SEQUENCE</scope>
</reference>
<name>A0A0E9WME4_ANGAN</name>
<sequence length="50" mass="5422">MSNVNATAVICFSLSLGRHFCSLKTNGQSSSGPYLYCQIRSQRSLDPGLI</sequence>
<protein>
    <submittedName>
        <fullName evidence="1">Uncharacterized protein</fullName>
    </submittedName>
</protein>
<proteinExistence type="predicted"/>
<dbReference type="AlphaFoldDB" id="A0A0E9WME4"/>
<evidence type="ECO:0000313" key="1">
    <source>
        <dbReference type="EMBL" id="JAH91471.1"/>
    </source>
</evidence>
<dbReference type="EMBL" id="GBXM01017106">
    <property type="protein sequence ID" value="JAH91471.1"/>
    <property type="molecule type" value="Transcribed_RNA"/>
</dbReference>
<reference evidence="1" key="2">
    <citation type="journal article" date="2015" name="Fish Shellfish Immunol.">
        <title>Early steps in the European eel (Anguilla anguilla)-Vibrio vulnificus interaction in the gills: Role of the RtxA13 toxin.</title>
        <authorList>
            <person name="Callol A."/>
            <person name="Pajuelo D."/>
            <person name="Ebbesson L."/>
            <person name="Teles M."/>
            <person name="MacKenzie S."/>
            <person name="Amaro C."/>
        </authorList>
    </citation>
    <scope>NUCLEOTIDE SEQUENCE</scope>
</reference>
<accession>A0A0E9WME4</accession>